<dbReference type="InterPro" id="IPR020904">
    <property type="entry name" value="Sc_DH/Rdtase_CS"/>
</dbReference>
<accession>A0A1I3V303</accession>
<organism evidence="4 5">
    <name type="scientific">Pseudovibrio ascidiaceicola</name>
    <dbReference type="NCBI Taxonomy" id="285279"/>
    <lineage>
        <taxon>Bacteria</taxon>
        <taxon>Pseudomonadati</taxon>
        <taxon>Pseudomonadota</taxon>
        <taxon>Alphaproteobacteria</taxon>
        <taxon>Hyphomicrobiales</taxon>
        <taxon>Stappiaceae</taxon>
        <taxon>Pseudovibrio</taxon>
    </lineage>
</organism>
<dbReference type="PRINTS" id="PR00080">
    <property type="entry name" value="SDRFAMILY"/>
</dbReference>
<dbReference type="NCBIfam" id="TIGR01829">
    <property type="entry name" value="AcAcCoA_reduct"/>
    <property type="match status" value="1"/>
</dbReference>
<evidence type="ECO:0000256" key="1">
    <source>
        <dbReference type="ARBA" id="ARBA00006484"/>
    </source>
</evidence>
<sequence length="242" mass="25282">MSRVAIVTGGTRGIGAAISKGLKDAGYTVAATYAGNTEAADKFSAETGISVYKWDVADPKACEAGIAQVAEELGPVEVLVNNAGITRDGWFHKMDYDQWSAVMKTNLDSMFTMSRPVLDGMRERGIGRIINISSINGQKGQIGQTNYSAAKAGVIGFTKALAQETARKGITVNCICPGYIDTDMVAAVPEKVLEGIIGQIPVGRLGKAEEIAGMVCYLASTAAAFVTGSVMTINGAQYVANG</sequence>
<dbReference type="PRINTS" id="PR00081">
    <property type="entry name" value="GDHRDH"/>
</dbReference>
<keyword evidence="2" id="KW-0560">Oxidoreductase</keyword>
<feature type="domain" description="Ketoreductase" evidence="3">
    <location>
        <begin position="3"/>
        <end position="178"/>
    </location>
</feature>
<dbReference type="CDD" id="cd05333">
    <property type="entry name" value="BKR_SDR_c"/>
    <property type="match status" value="1"/>
</dbReference>
<protein>
    <submittedName>
        <fullName evidence="4">3-oxoacyl-[acyl-carrier-protein] reductase /acetoacetyl-CoA reductase</fullName>
    </submittedName>
</protein>
<dbReference type="InterPro" id="IPR036291">
    <property type="entry name" value="NAD(P)-bd_dom_sf"/>
</dbReference>
<dbReference type="NCBIfam" id="NF009466">
    <property type="entry name" value="PRK12826.1-2"/>
    <property type="match status" value="1"/>
</dbReference>
<dbReference type="Gene3D" id="3.40.50.720">
    <property type="entry name" value="NAD(P)-binding Rossmann-like Domain"/>
    <property type="match status" value="1"/>
</dbReference>
<dbReference type="InterPro" id="IPR002347">
    <property type="entry name" value="SDR_fam"/>
</dbReference>
<dbReference type="PANTHER" id="PTHR42879:SF2">
    <property type="entry name" value="3-OXOACYL-[ACYL-CARRIER-PROTEIN] REDUCTASE FABG"/>
    <property type="match status" value="1"/>
</dbReference>
<dbReference type="Proteomes" id="UP000199598">
    <property type="component" value="Unassembled WGS sequence"/>
</dbReference>
<dbReference type="InterPro" id="IPR057326">
    <property type="entry name" value="KR_dom"/>
</dbReference>
<reference evidence="4 5" key="1">
    <citation type="submission" date="2016-10" db="EMBL/GenBank/DDBJ databases">
        <authorList>
            <person name="Varghese N."/>
            <person name="Submissions S."/>
        </authorList>
    </citation>
    <scope>NUCLEOTIDE SEQUENCE [LARGE SCALE GENOMIC DNA]</scope>
    <source>
        <strain evidence="4 5">DSM 16392</strain>
    </source>
</reference>
<dbReference type="InterPro" id="IPR011283">
    <property type="entry name" value="Acetoacetyl-CoA_reductase"/>
</dbReference>
<gene>
    <name evidence="4" type="ORF">SAMN04488518_101169</name>
</gene>
<proteinExistence type="inferred from homology"/>
<dbReference type="PROSITE" id="PS00061">
    <property type="entry name" value="ADH_SHORT"/>
    <property type="match status" value="1"/>
</dbReference>
<dbReference type="RefSeq" id="WP_063294535.1">
    <property type="nucleotide sequence ID" value="NZ_FOSK01000001.1"/>
</dbReference>
<evidence type="ECO:0000256" key="2">
    <source>
        <dbReference type="ARBA" id="ARBA00023002"/>
    </source>
</evidence>
<dbReference type="SMART" id="SM00822">
    <property type="entry name" value="PKS_KR"/>
    <property type="match status" value="1"/>
</dbReference>
<keyword evidence="5" id="KW-1185">Reference proteome</keyword>
<evidence type="ECO:0000313" key="5">
    <source>
        <dbReference type="Proteomes" id="UP000199598"/>
    </source>
</evidence>
<evidence type="ECO:0000313" key="4">
    <source>
        <dbReference type="EMBL" id="SFJ89625.1"/>
    </source>
</evidence>
<dbReference type="Pfam" id="PF13561">
    <property type="entry name" value="adh_short_C2"/>
    <property type="match status" value="1"/>
</dbReference>
<evidence type="ECO:0000259" key="3">
    <source>
        <dbReference type="SMART" id="SM00822"/>
    </source>
</evidence>
<dbReference type="InterPro" id="IPR050259">
    <property type="entry name" value="SDR"/>
</dbReference>
<dbReference type="NCBIfam" id="NF009464">
    <property type="entry name" value="PRK12824.1"/>
    <property type="match status" value="1"/>
</dbReference>
<dbReference type="EMBL" id="FOSK01000001">
    <property type="protein sequence ID" value="SFJ89625.1"/>
    <property type="molecule type" value="Genomic_DNA"/>
</dbReference>
<comment type="caution">
    <text evidence="4">The sequence shown here is derived from an EMBL/GenBank/DDBJ whole genome shotgun (WGS) entry which is preliminary data.</text>
</comment>
<dbReference type="SUPFAM" id="SSF51735">
    <property type="entry name" value="NAD(P)-binding Rossmann-fold domains"/>
    <property type="match status" value="1"/>
</dbReference>
<dbReference type="PANTHER" id="PTHR42879">
    <property type="entry name" value="3-OXOACYL-(ACYL-CARRIER-PROTEIN) REDUCTASE"/>
    <property type="match status" value="1"/>
</dbReference>
<comment type="similarity">
    <text evidence="1">Belongs to the short-chain dehydrogenases/reductases (SDR) family.</text>
</comment>
<name>A0A1I3V303_9HYPH</name>